<dbReference type="EMBL" id="CP073708">
    <property type="protein sequence ID" value="QUO40946.1"/>
    <property type="molecule type" value="Genomic_DNA"/>
</dbReference>
<keyword evidence="5" id="KW-1185">Reference proteome</keyword>
<evidence type="ECO:0000313" key="2">
    <source>
        <dbReference type="EMBL" id="QQE73861.1"/>
    </source>
</evidence>
<keyword evidence="1" id="KW-0472">Membrane</keyword>
<evidence type="ECO:0000313" key="5">
    <source>
        <dbReference type="Proteomes" id="UP000677234"/>
    </source>
</evidence>
<feature type="transmembrane region" description="Helical" evidence="1">
    <location>
        <begin position="32"/>
        <end position="51"/>
    </location>
</feature>
<dbReference type="RefSeq" id="WP_198827459.1">
    <property type="nucleotide sequence ID" value="NZ_CP066308.1"/>
</dbReference>
<protein>
    <submittedName>
        <fullName evidence="2">DUF5325 family protein</fullName>
    </submittedName>
</protein>
<reference evidence="2 4" key="1">
    <citation type="submission" date="2020-12" db="EMBL/GenBank/DDBJ databases">
        <title>strain FJAT-54423T represents a novel species of the genus Brevibacillus.</title>
        <authorList>
            <person name="Tang R."/>
        </authorList>
    </citation>
    <scope>NUCLEOTIDE SEQUENCE [LARGE SCALE GENOMIC DNA]</scope>
    <source>
        <strain evidence="2 4">FJAT-54423</strain>
    </source>
</reference>
<feature type="transmembrane region" description="Helical" evidence="1">
    <location>
        <begin position="7"/>
        <end position="26"/>
    </location>
</feature>
<dbReference type="Proteomes" id="UP000595847">
    <property type="component" value="Chromosome"/>
</dbReference>
<proteinExistence type="predicted"/>
<name>A0A7T5JN91_9BACL</name>
<dbReference type="EMBL" id="CP066308">
    <property type="protein sequence ID" value="QQE73861.1"/>
    <property type="molecule type" value="Genomic_DNA"/>
</dbReference>
<dbReference type="PROSITE" id="PS51257">
    <property type="entry name" value="PROKAR_LIPOPROTEIN"/>
    <property type="match status" value="1"/>
</dbReference>
<dbReference type="AlphaFoldDB" id="A0A7T5JN91"/>
<evidence type="ECO:0000313" key="4">
    <source>
        <dbReference type="Proteomes" id="UP000595847"/>
    </source>
</evidence>
<keyword evidence="1" id="KW-1133">Transmembrane helix</keyword>
<evidence type="ECO:0000313" key="3">
    <source>
        <dbReference type="EMBL" id="QUO40946.1"/>
    </source>
</evidence>
<reference evidence="3" key="2">
    <citation type="submission" date="2021-04" db="EMBL/GenBank/DDBJ databases">
        <title>Brevibacillus composti FJAT-54423, complete genome.</title>
        <authorList>
            <person name="Tang R."/>
        </authorList>
    </citation>
    <scope>NUCLEOTIDE SEQUENCE</scope>
    <source>
        <strain evidence="3">FJAT-54424</strain>
    </source>
</reference>
<dbReference type="Proteomes" id="UP000677234">
    <property type="component" value="Chromosome"/>
</dbReference>
<dbReference type="Pfam" id="PF17259">
    <property type="entry name" value="DUF5325"/>
    <property type="match status" value="1"/>
</dbReference>
<dbReference type="KEGG" id="bcop:JD108_18670"/>
<organism evidence="2 4">
    <name type="scientific">Brevibacillus composti</name>
    <dbReference type="NCBI Taxonomy" id="2796470"/>
    <lineage>
        <taxon>Bacteria</taxon>
        <taxon>Bacillati</taxon>
        <taxon>Bacillota</taxon>
        <taxon>Bacilli</taxon>
        <taxon>Bacillales</taxon>
        <taxon>Paenibacillaceae</taxon>
        <taxon>Brevibacillus</taxon>
    </lineage>
</organism>
<gene>
    <name evidence="2" type="ORF">JD108_18670</name>
    <name evidence="3" type="ORF">KDJ56_18610</name>
</gene>
<keyword evidence="1" id="KW-0812">Transmembrane</keyword>
<dbReference type="InterPro" id="IPR035211">
    <property type="entry name" value="DUF5325"/>
</dbReference>
<accession>A0A7T5JN91</accession>
<evidence type="ECO:0000256" key="1">
    <source>
        <dbReference type="SAM" id="Phobius"/>
    </source>
</evidence>
<sequence length="57" mass="5969">MSRYQFVTLALALGVAACFIGVGIAIGERSSLGVIGGVLGACALMGYGFSYKRKHMR</sequence>